<dbReference type="GO" id="GO:0008270">
    <property type="term" value="F:zinc ion binding"/>
    <property type="evidence" value="ECO:0007669"/>
    <property type="project" value="UniProtKB-KW"/>
</dbReference>
<dbReference type="SUPFAM" id="SSF57716">
    <property type="entry name" value="Glucocorticoid receptor-like (DNA-binding domain)"/>
    <property type="match status" value="1"/>
</dbReference>
<reference evidence="6 7" key="1">
    <citation type="submission" date="2015-07" db="EMBL/GenBank/DDBJ databases">
        <title>The genome of Dufourea novaeangliae.</title>
        <authorList>
            <person name="Pan H."/>
            <person name="Kapheim K."/>
        </authorList>
    </citation>
    <scope>NUCLEOTIDE SEQUENCE [LARGE SCALE GENOMIC DNA]</scope>
    <source>
        <strain evidence="6">0120121106</strain>
        <tissue evidence="6">Whole body</tissue>
    </source>
</reference>
<dbReference type="Pfam" id="PF05485">
    <property type="entry name" value="THAP"/>
    <property type="match status" value="1"/>
</dbReference>
<accession>A0A154P4M5</accession>
<keyword evidence="4" id="KW-0238">DNA-binding</keyword>
<dbReference type="Proteomes" id="UP000076502">
    <property type="component" value="Unassembled WGS sequence"/>
</dbReference>
<sequence>MRDFTALKGPPLRDGCDAVPPPPTYSAEGSPLYAVFPWADRERRWYPQYHLLAHIWTCLNVSEIVNDKGEVSISYHFKARTHLSMRPRMSTEMKKRTYADARFVRWRCKMWLQACGREDLPALDYMGYYKTQRLCSKHFEDRIYMGPLKTRLLPTTVPKQFLPNKSIDIEVCDSEPPAKRICINEDVTGIPRPSIRRDGYCSTLFNVETQTSAVVSQRRLQKPIKTCLLEDALYSGRGKLKVLEKISLCS</sequence>
<evidence type="ECO:0000256" key="3">
    <source>
        <dbReference type="ARBA" id="ARBA00022833"/>
    </source>
</evidence>
<keyword evidence="1" id="KW-0479">Metal-binding</keyword>
<feature type="domain" description="THAP-type" evidence="5">
    <location>
        <begin position="107"/>
        <end position="159"/>
    </location>
</feature>
<protein>
    <recommendedName>
        <fullName evidence="5">THAP-type domain-containing protein</fullName>
    </recommendedName>
</protein>
<keyword evidence="7" id="KW-1185">Reference proteome</keyword>
<name>A0A154P4M5_DUFNO</name>
<evidence type="ECO:0000313" key="6">
    <source>
        <dbReference type="EMBL" id="KZC06803.1"/>
    </source>
</evidence>
<dbReference type="InterPro" id="IPR006612">
    <property type="entry name" value="THAP_Znf"/>
</dbReference>
<evidence type="ECO:0000259" key="5">
    <source>
        <dbReference type="Pfam" id="PF05485"/>
    </source>
</evidence>
<dbReference type="AlphaFoldDB" id="A0A154P4M5"/>
<evidence type="ECO:0000313" key="7">
    <source>
        <dbReference type="Proteomes" id="UP000076502"/>
    </source>
</evidence>
<gene>
    <name evidence="6" type="ORF">WN55_07937</name>
</gene>
<proteinExistence type="predicted"/>
<keyword evidence="3" id="KW-0862">Zinc</keyword>
<dbReference type="EMBL" id="KQ434813">
    <property type="protein sequence ID" value="KZC06803.1"/>
    <property type="molecule type" value="Genomic_DNA"/>
</dbReference>
<evidence type="ECO:0000256" key="2">
    <source>
        <dbReference type="ARBA" id="ARBA00022771"/>
    </source>
</evidence>
<organism evidence="6 7">
    <name type="scientific">Dufourea novaeangliae</name>
    <name type="common">Sweat bee</name>
    <dbReference type="NCBI Taxonomy" id="178035"/>
    <lineage>
        <taxon>Eukaryota</taxon>
        <taxon>Metazoa</taxon>
        <taxon>Ecdysozoa</taxon>
        <taxon>Arthropoda</taxon>
        <taxon>Hexapoda</taxon>
        <taxon>Insecta</taxon>
        <taxon>Pterygota</taxon>
        <taxon>Neoptera</taxon>
        <taxon>Endopterygota</taxon>
        <taxon>Hymenoptera</taxon>
        <taxon>Apocrita</taxon>
        <taxon>Aculeata</taxon>
        <taxon>Apoidea</taxon>
        <taxon>Anthophila</taxon>
        <taxon>Halictidae</taxon>
        <taxon>Rophitinae</taxon>
        <taxon>Dufourea</taxon>
    </lineage>
</organism>
<keyword evidence="2" id="KW-0863">Zinc-finger</keyword>
<dbReference type="GO" id="GO:0003677">
    <property type="term" value="F:DNA binding"/>
    <property type="evidence" value="ECO:0007669"/>
    <property type="project" value="UniProtKB-KW"/>
</dbReference>
<evidence type="ECO:0000256" key="1">
    <source>
        <dbReference type="ARBA" id="ARBA00022723"/>
    </source>
</evidence>
<evidence type="ECO:0000256" key="4">
    <source>
        <dbReference type="ARBA" id="ARBA00023125"/>
    </source>
</evidence>